<reference evidence="11 12" key="1">
    <citation type="submission" date="2016-10" db="EMBL/GenBank/DDBJ databases">
        <title>Proteomics and genomics reveal pathogen-plant mechanisms compatible with a hemibiotrophic lifestyle of Diplodia corticola.</title>
        <authorList>
            <person name="Fernandes I."/>
            <person name="De Jonge R."/>
            <person name="Van De Peer Y."/>
            <person name="Devreese B."/>
            <person name="Alves A."/>
            <person name="Esteves A.C."/>
        </authorList>
    </citation>
    <scope>NUCLEOTIDE SEQUENCE [LARGE SCALE GENOMIC DNA]</scope>
    <source>
        <strain evidence="11 12">CBS 112549</strain>
    </source>
</reference>
<comment type="similarity">
    <text evidence="2">Belongs to the NXF family.</text>
</comment>
<feature type="region of interest" description="Disordered" evidence="8">
    <location>
        <begin position="1"/>
        <end position="67"/>
    </location>
</feature>
<dbReference type="InterPro" id="IPR002075">
    <property type="entry name" value="NTF2_dom"/>
</dbReference>
<evidence type="ECO:0000256" key="1">
    <source>
        <dbReference type="ARBA" id="ARBA00004123"/>
    </source>
</evidence>
<proteinExistence type="inferred from homology"/>
<comment type="subcellular location">
    <subcellularLocation>
        <location evidence="1">Nucleus</location>
    </subcellularLocation>
</comment>
<dbReference type="InterPro" id="IPR009060">
    <property type="entry name" value="UBA-like_sf"/>
</dbReference>
<evidence type="ECO:0000256" key="8">
    <source>
        <dbReference type="SAM" id="MobiDB-lite"/>
    </source>
</evidence>
<evidence type="ECO:0000313" key="11">
    <source>
        <dbReference type="EMBL" id="OJD35139.1"/>
    </source>
</evidence>
<organism evidence="11 12">
    <name type="scientific">Diplodia corticola</name>
    <dbReference type="NCBI Taxonomy" id="236234"/>
    <lineage>
        <taxon>Eukaryota</taxon>
        <taxon>Fungi</taxon>
        <taxon>Dikarya</taxon>
        <taxon>Ascomycota</taxon>
        <taxon>Pezizomycotina</taxon>
        <taxon>Dothideomycetes</taxon>
        <taxon>Dothideomycetes incertae sedis</taxon>
        <taxon>Botryosphaeriales</taxon>
        <taxon>Botryosphaeriaceae</taxon>
        <taxon>Diplodia</taxon>
    </lineage>
</organism>
<dbReference type="PANTHER" id="PTHR10662">
    <property type="entry name" value="NUCLEAR RNA EXPORT FACTOR"/>
    <property type="match status" value="1"/>
</dbReference>
<dbReference type="SUPFAM" id="SSF54427">
    <property type="entry name" value="NTF2-like"/>
    <property type="match status" value="1"/>
</dbReference>
<dbReference type="Pfam" id="PF03943">
    <property type="entry name" value="TAP_C"/>
    <property type="match status" value="1"/>
</dbReference>
<dbReference type="SMART" id="SM00804">
    <property type="entry name" value="TAP_C"/>
    <property type="match status" value="1"/>
</dbReference>
<dbReference type="Gene3D" id="3.10.450.50">
    <property type="match status" value="1"/>
</dbReference>
<dbReference type="SUPFAM" id="SSF52058">
    <property type="entry name" value="L domain-like"/>
    <property type="match status" value="1"/>
</dbReference>
<evidence type="ECO:0000256" key="2">
    <source>
        <dbReference type="ARBA" id="ARBA00009285"/>
    </source>
</evidence>
<evidence type="ECO:0000256" key="6">
    <source>
        <dbReference type="ARBA" id="ARBA00022816"/>
    </source>
</evidence>
<feature type="compositionally biased region" description="Gly residues" evidence="8">
    <location>
        <begin position="50"/>
        <end position="60"/>
    </location>
</feature>
<dbReference type="GO" id="GO:0003723">
    <property type="term" value="F:RNA binding"/>
    <property type="evidence" value="ECO:0007669"/>
    <property type="project" value="TreeGrafter"/>
</dbReference>
<keyword evidence="5" id="KW-0677">Repeat</keyword>
<dbReference type="InterPro" id="IPR032710">
    <property type="entry name" value="NTF2-like_dom_sf"/>
</dbReference>
<dbReference type="GO" id="GO:0016973">
    <property type="term" value="P:poly(A)+ mRNA export from nucleus"/>
    <property type="evidence" value="ECO:0007669"/>
    <property type="project" value="TreeGrafter"/>
</dbReference>
<keyword evidence="7" id="KW-0539">Nucleus</keyword>
<dbReference type="EMBL" id="MNUE01000019">
    <property type="protein sequence ID" value="OJD35139.1"/>
    <property type="molecule type" value="Genomic_DNA"/>
</dbReference>
<evidence type="ECO:0000259" key="9">
    <source>
        <dbReference type="PROSITE" id="PS50177"/>
    </source>
</evidence>
<dbReference type="InterPro" id="IPR030217">
    <property type="entry name" value="NXF_fam"/>
</dbReference>
<dbReference type="Gene3D" id="3.80.10.10">
    <property type="entry name" value="Ribonuclease Inhibitor"/>
    <property type="match status" value="1"/>
</dbReference>
<dbReference type="OrthoDB" id="25872at2759"/>
<feature type="domain" description="TAP-C" evidence="10">
    <location>
        <begin position="602"/>
        <end position="655"/>
    </location>
</feature>
<dbReference type="InterPro" id="IPR005637">
    <property type="entry name" value="TAP_C_dom"/>
</dbReference>
<feature type="region of interest" description="Disordered" evidence="8">
    <location>
        <begin position="79"/>
        <end position="105"/>
    </location>
</feature>
<keyword evidence="6" id="KW-0509">mRNA transport</keyword>
<dbReference type="RefSeq" id="XP_020131399.1">
    <property type="nucleotide sequence ID" value="XM_020272086.1"/>
</dbReference>
<keyword evidence="12" id="KW-1185">Reference proteome</keyword>
<dbReference type="AlphaFoldDB" id="A0A1J9RRH9"/>
<evidence type="ECO:0000256" key="5">
    <source>
        <dbReference type="ARBA" id="ARBA00022737"/>
    </source>
</evidence>
<gene>
    <name evidence="11" type="ORF">BKCO1_190006</name>
</gene>
<evidence type="ECO:0000313" key="12">
    <source>
        <dbReference type="Proteomes" id="UP000183809"/>
    </source>
</evidence>
<dbReference type="InterPro" id="IPR032675">
    <property type="entry name" value="LRR_dom_sf"/>
</dbReference>
<dbReference type="InterPro" id="IPR018222">
    <property type="entry name" value="Nuclear_transport_factor_2_euk"/>
</dbReference>
<dbReference type="Gene3D" id="1.10.8.10">
    <property type="entry name" value="DNA helicase RuvA subunit, C-terminal domain"/>
    <property type="match status" value="1"/>
</dbReference>
<feature type="compositionally biased region" description="Basic and acidic residues" evidence="8">
    <location>
        <begin position="26"/>
        <end position="39"/>
    </location>
</feature>
<dbReference type="GeneID" id="31012345"/>
<dbReference type="SUPFAM" id="SSF46934">
    <property type="entry name" value="UBA-like"/>
    <property type="match status" value="1"/>
</dbReference>
<dbReference type="PROSITE" id="PS51281">
    <property type="entry name" value="TAP_C"/>
    <property type="match status" value="1"/>
</dbReference>
<sequence length="656" mass="72053">MASTMKRNSDFSTGRAASRKRGPGGRADRDGDISMDSRPRNNNNRIGKSSRGGAGAGAGGNRSSLGRKGLNINALEDEVDMQASSGTSASTNVRARPRNNDSRPENMKIRVTGWKNSKAASNEDKGVSSLVSFLQNKTRINRQKALRAGRITGKADVHLDKWHKENDDSLVLTVPTDIGNSMLRMDGWSFSGANISIKKITKQRSPTPDVNPDVARLRAALTALLDRRYNPETRLLDLSALGTDEDLKKIGVFDMGTSTAAKVFPAIMKQLDLLFTTPQEKEEKFDAITLHSNELSSLENITTLSLSLPDLKNLDLSNNKFATLDALRPWKRRFRKLDHLVLTNNPIEQVPDYAAEIIKWYPSLRFLNAVQVRSDAEVAQAQASQKKGLPVKPRTMLGDEEVTNNFVSAFFPGFDVDRNALVTAYYDQTSQFSFAVNSHALRDPSANEALTKSEWESYIRKSRNLKAITHAPARQARLFVGQDQIREAFATMPVTRHAADPDKVHIECQSLPVVPDGTGQYPQGVVGALITVHGEYEEMDVSTGQATKRRSYDRSITLGPGLTASGLRVINDMLTVRAYGGSAAFQPDQMVAEPVLSEPVLSEQDLLVLEFSKHTGMTVDYSRMCLEQSGWVPDAALATFESAKATLPAEAFINAV</sequence>
<dbReference type="PROSITE" id="PS50177">
    <property type="entry name" value="NTF2_DOMAIN"/>
    <property type="match status" value="1"/>
</dbReference>
<dbReference type="CDD" id="cd14342">
    <property type="entry name" value="UBA_TAP-C"/>
    <property type="match status" value="1"/>
</dbReference>
<comment type="caution">
    <text evidence="11">The sequence shown here is derived from an EMBL/GenBank/DDBJ whole genome shotgun (WGS) entry which is preliminary data.</text>
</comment>
<feature type="compositionally biased region" description="Polar residues" evidence="8">
    <location>
        <begin position="1"/>
        <end position="12"/>
    </location>
</feature>
<dbReference type="PROSITE" id="PS51450">
    <property type="entry name" value="LRR"/>
    <property type="match status" value="1"/>
</dbReference>
<keyword evidence="3" id="KW-0813">Transport</keyword>
<dbReference type="Pfam" id="PF22602">
    <property type="entry name" value="NXF_NTF2"/>
    <property type="match status" value="1"/>
</dbReference>
<accession>A0A1J9RRH9</accession>
<name>A0A1J9RRH9_9PEZI</name>
<evidence type="ECO:0000259" key="10">
    <source>
        <dbReference type="PROSITE" id="PS51281"/>
    </source>
</evidence>
<dbReference type="InterPro" id="IPR001611">
    <property type="entry name" value="Leu-rich_rpt"/>
</dbReference>
<dbReference type="GO" id="GO:0005634">
    <property type="term" value="C:nucleus"/>
    <property type="evidence" value="ECO:0007669"/>
    <property type="project" value="UniProtKB-SubCell"/>
</dbReference>
<keyword evidence="4" id="KW-0433">Leucine-rich repeat</keyword>
<dbReference type="Proteomes" id="UP000183809">
    <property type="component" value="Unassembled WGS sequence"/>
</dbReference>
<evidence type="ECO:0000256" key="3">
    <source>
        <dbReference type="ARBA" id="ARBA00022448"/>
    </source>
</evidence>
<feature type="compositionally biased region" description="Polar residues" evidence="8">
    <location>
        <begin position="82"/>
        <end position="93"/>
    </location>
</feature>
<dbReference type="PANTHER" id="PTHR10662:SF22">
    <property type="entry name" value="NUCLEAR RNA EXPORT FACTOR 1"/>
    <property type="match status" value="1"/>
</dbReference>
<protein>
    <submittedName>
        <fullName evidence="11">Mrna export factor mex67</fullName>
    </submittedName>
</protein>
<evidence type="ECO:0000256" key="7">
    <source>
        <dbReference type="ARBA" id="ARBA00023242"/>
    </source>
</evidence>
<evidence type="ECO:0000256" key="4">
    <source>
        <dbReference type="ARBA" id="ARBA00022614"/>
    </source>
</evidence>
<dbReference type="STRING" id="236234.A0A1J9RRH9"/>
<feature type="domain" description="NTF2" evidence="9">
    <location>
        <begin position="402"/>
        <end position="576"/>
    </location>
</feature>